<dbReference type="NCBIfam" id="TIGR00103">
    <property type="entry name" value="DNA_YbaB_EbfC"/>
    <property type="match status" value="1"/>
</dbReference>
<dbReference type="STRING" id="1798002.A2478_02985"/>
<keyword evidence="3" id="KW-0175">Coiled coil</keyword>
<dbReference type="PANTHER" id="PTHR33449">
    <property type="entry name" value="NUCLEOID-ASSOCIATED PROTEIN YBAB"/>
    <property type="match status" value="1"/>
</dbReference>
<evidence type="ECO:0000313" key="5">
    <source>
        <dbReference type="Proteomes" id="UP000179001"/>
    </source>
</evidence>
<comment type="subunit">
    <text evidence="2">Homodimer.</text>
</comment>
<dbReference type="AlphaFoldDB" id="A0A1F5SZX5"/>
<dbReference type="EMBL" id="MFGJ01000006">
    <property type="protein sequence ID" value="OGF32265.1"/>
    <property type="molecule type" value="Genomic_DNA"/>
</dbReference>
<evidence type="ECO:0000313" key="4">
    <source>
        <dbReference type="EMBL" id="OGF32265.1"/>
    </source>
</evidence>
<sequence length="95" mass="10596">MFNKLKNFKELRDQAKQLQSQLSTETAEGSGAWGKVKVIMNGNQEVQSVIIEPEMLADKEKLEGALKEAINDAIKKIQRIMAMKMQQGGFSLPGM</sequence>
<dbReference type="InterPro" id="IPR036894">
    <property type="entry name" value="YbaB-like_sf"/>
</dbReference>
<dbReference type="SUPFAM" id="SSF82607">
    <property type="entry name" value="YbaB-like"/>
    <property type="match status" value="1"/>
</dbReference>
<comment type="function">
    <text evidence="2">Binds to DNA and alters its conformation. May be involved in regulation of gene expression, nucleoid organization and DNA protection.</text>
</comment>
<evidence type="ECO:0000256" key="2">
    <source>
        <dbReference type="HAMAP-Rule" id="MF_00274"/>
    </source>
</evidence>
<comment type="caution">
    <text evidence="4">The sequence shown here is derived from an EMBL/GenBank/DDBJ whole genome shotgun (WGS) entry which is preliminary data.</text>
</comment>
<keyword evidence="2" id="KW-0963">Cytoplasm</keyword>
<dbReference type="Pfam" id="PF02575">
    <property type="entry name" value="YbaB_DNA_bd"/>
    <property type="match status" value="1"/>
</dbReference>
<feature type="coiled-coil region" evidence="3">
    <location>
        <begin position="1"/>
        <end position="28"/>
    </location>
</feature>
<evidence type="ECO:0000256" key="1">
    <source>
        <dbReference type="ARBA" id="ARBA00023125"/>
    </source>
</evidence>
<comment type="similarity">
    <text evidence="2">Belongs to the YbaB/EbfC family.</text>
</comment>
<dbReference type="GO" id="GO:0005829">
    <property type="term" value="C:cytosol"/>
    <property type="evidence" value="ECO:0007669"/>
    <property type="project" value="TreeGrafter"/>
</dbReference>
<protein>
    <recommendedName>
        <fullName evidence="2">Nucleoid-associated protein A2478_02985</fullName>
    </recommendedName>
</protein>
<accession>A0A1F5SZX5</accession>
<organism evidence="4 5">
    <name type="scientific">Candidatus Falkowbacteria bacterium RIFOXYC2_FULL_36_12</name>
    <dbReference type="NCBI Taxonomy" id="1798002"/>
    <lineage>
        <taxon>Bacteria</taxon>
        <taxon>Candidatus Falkowiibacteriota</taxon>
    </lineage>
</organism>
<dbReference type="Gene3D" id="3.30.1310.10">
    <property type="entry name" value="Nucleoid-associated protein YbaB-like domain"/>
    <property type="match status" value="1"/>
</dbReference>
<dbReference type="InterPro" id="IPR004401">
    <property type="entry name" value="YbaB/EbfC"/>
</dbReference>
<dbReference type="HAMAP" id="MF_00274">
    <property type="entry name" value="DNA_YbaB_EbfC"/>
    <property type="match status" value="1"/>
</dbReference>
<keyword evidence="1 2" id="KW-0238">DNA-binding</keyword>
<dbReference type="PANTHER" id="PTHR33449:SF1">
    <property type="entry name" value="NUCLEOID-ASSOCIATED PROTEIN YBAB"/>
    <property type="match status" value="1"/>
</dbReference>
<evidence type="ECO:0000256" key="3">
    <source>
        <dbReference type="SAM" id="Coils"/>
    </source>
</evidence>
<proteinExistence type="inferred from homology"/>
<gene>
    <name evidence="4" type="ORF">A2478_02985</name>
</gene>
<reference evidence="4 5" key="1">
    <citation type="journal article" date="2016" name="Nat. Commun.">
        <title>Thousands of microbial genomes shed light on interconnected biogeochemical processes in an aquifer system.</title>
        <authorList>
            <person name="Anantharaman K."/>
            <person name="Brown C.T."/>
            <person name="Hug L.A."/>
            <person name="Sharon I."/>
            <person name="Castelle C.J."/>
            <person name="Probst A.J."/>
            <person name="Thomas B.C."/>
            <person name="Singh A."/>
            <person name="Wilkins M.J."/>
            <person name="Karaoz U."/>
            <person name="Brodie E.L."/>
            <person name="Williams K.H."/>
            <person name="Hubbard S.S."/>
            <person name="Banfield J.F."/>
        </authorList>
    </citation>
    <scope>NUCLEOTIDE SEQUENCE [LARGE SCALE GENOMIC DNA]</scope>
</reference>
<comment type="subcellular location">
    <subcellularLocation>
        <location evidence="2">Cytoplasm</location>
        <location evidence="2">Nucleoid</location>
    </subcellularLocation>
</comment>
<dbReference type="GO" id="GO:0043590">
    <property type="term" value="C:bacterial nucleoid"/>
    <property type="evidence" value="ECO:0007669"/>
    <property type="project" value="UniProtKB-UniRule"/>
</dbReference>
<name>A0A1F5SZX5_9BACT</name>
<dbReference type="PIRSF" id="PIRSF004555">
    <property type="entry name" value="UCP004555"/>
    <property type="match status" value="1"/>
</dbReference>
<dbReference type="GO" id="GO:0003677">
    <property type="term" value="F:DNA binding"/>
    <property type="evidence" value="ECO:0007669"/>
    <property type="project" value="UniProtKB-UniRule"/>
</dbReference>
<dbReference type="Proteomes" id="UP000179001">
    <property type="component" value="Unassembled WGS sequence"/>
</dbReference>